<gene>
    <name evidence="2" type="ORF">ERS852523_04073</name>
    <name evidence="3" type="ORF">GT712_09995</name>
</gene>
<dbReference type="AlphaFoldDB" id="A0A174TSV2"/>
<dbReference type="OrthoDB" id="1696644at2"/>
<reference evidence="2 4" key="1">
    <citation type="submission" date="2015-09" db="EMBL/GenBank/DDBJ databases">
        <authorList>
            <consortium name="Pathogen Informatics"/>
        </authorList>
    </citation>
    <scope>NUCLEOTIDE SEQUENCE [LARGE SCALE GENOMIC DNA]</scope>
    <source>
        <strain evidence="2 4">2789STDY5834911</strain>
    </source>
</reference>
<evidence type="ECO:0000313" key="2">
    <source>
        <dbReference type="EMBL" id="CUQ12932.1"/>
    </source>
</evidence>
<dbReference type="EMBL" id="WWVF01000017">
    <property type="protein sequence ID" value="MZS89394.1"/>
    <property type="molecule type" value="Genomic_DNA"/>
</dbReference>
<dbReference type="GeneID" id="75077739"/>
<feature type="transmembrane region" description="Helical" evidence="1">
    <location>
        <begin position="17"/>
        <end position="35"/>
    </location>
</feature>
<dbReference type="PANTHER" id="PTHR41309">
    <property type="entry name" value="MEMBRANE PROTEIN-RELATED"/>
    <property type="match status" value="1"/>
</dbReference>
<dbReference type="Proteomes" id="UP000477156">
    <property type="component" value="Unassembled WGS sequence"/>
</dbReference>
<feature type="transmembrane region" description="Helical" evidence="1">
    <location>
        <begin position="41"/>
        <end position="60"/>
    </location>
</feature>
<feature type="transmembrane region" description="Helical" evidence="1">
    <location>
        <begin position="85"/>
        <end position="110"/>
    </location>
</feature>
<feature type="transmembrane region" description="Helical" evidence="1">
    <location>
        <begin position="116"/>
        <end position="136"/>
    </location>
</feature>
<evidence type="ECO:0000313" key="4">
    <source>
        <dbReference type="Proteomes" id="UP000095712"/>
    </source>
</evidence>
<sequence length="216" mass="24346">MANIIKAMKLDFDLVKVYVKAICFTLLIPVVFAIINRSLMTSVSFATCFIAMASGYTFSISEKNGMERLYGILPITKKEFVLGRYLYTIIMGGIAVLFSCIVHPIVLFILGDKVTWQQIIFTFLYGILLYSIYTVFQLPGYYKYGSINGRMFMYIPIIGFLLVLFGMEKVNLSKNGFAISIFSNLGILAAVITFGIILIYTVSICISIRIMKNKEI</sequence>
<dbReference type="PANTHER" id="PTHR41309:SF2">
    <property type="entry name" value="MEMBRANE PROTEIN"/>
    <property type="match status" value="1"/>
</dbReference>
<keyword evidence="1" id="KW-0472">Membrane</keyword>
<dbReference type="InterPro" id="IPR025699">
    <property type="entry name" value="ABC2_memb-like"/>
</dbReference>
<accession>A0A174TSV2</accession>
<dbReference type="EMBL" id="CZAW01000079">
    <property type="protein sequence ID" value="CUQ12932.1"/>
    <property type="molecule type" value="Genomic_DNA"/>
</dbReference>
<dbReference type="Proteomes" id="UP000095712">
    <property type="component" value="Unassembled WGS sequence"/>
</dbReference>
<feature type="transmembrane region" description="Helical" evidence="1">
    <location>
        <begin position="187"/>
        <end position="211"/>
    </location>
</feature>
<proteinExistence type="predicted"/>
<protein>
    <submittedName>
        <fullName evidence="3">ABC-2 transporter permease</fullName>
    </submittedName>
</protein>
<dbReference type="RefSeq" id="WP_025579365.1">
    <property type="nucleotide sequence ID" value="NZ_CZAW01000079.1"/>
</dbReference>
<evidence type="ECO:0000313" key="5">
    <source>
        <dbReference type="Proteomes" id="UP000477156"/>
    </source>
</evidence>
<dbReference type="Pfam" id="PF13346">
    <property type="entry name" value="ABC2_membrane_5"/>
    <property type="match status" value="1"/>
</dbReference>
<feature type="transmembrane region" description="Helical" evidence="1">
    <location>
        <begin position="148"/>
        <end position="167"/>
    </location>
</feature>
<keyword evidence="1" id="KW-1133">Transmembrane helix</keyword>
<name>A0A174TSV2_9FIRM</name>
<evidence type="ECO:0000313" key="3">
    <source>
        <dbReference type="EMBL" id="MZS89394.1"/>
    </source>
</evidence>
<keyword evidence="1" id="KW-0812">Transmembrane</keyword>
<organism evidence="2 4">
    <name type="scientific">Blautia wexlerae</name>
    <dbReference type="NCBI Taxonomy" id="418240"/>
    <lineage>
        <taxon>Bacteria</taxon>
        <taxon>Bacillati</taxon>
        <taxon>Bacillota</taxon>
        <taxon>Clostridia</taxon>
        <taxon>Lachnospirales</taxon>
        <taxon>Lachnospiraceae</taxon>
        <taxon>Blautia</taxon>
    </lineage>
</organism>
<reference evidence="3 5" key="2">
    <citation type="journal article" date="2019" name="Nat. Med.">
        <title>A library of human gut bacterial isolates paired with longitudinal multiomics data enables mechanistic microbiome research.</title>
        <authorList>
            <person name="Poyet M."/>
            <person name="Groussin M."/>
            <person name="Gibbons S.M."/>
            <person name="Avila-Pacheco J."/>
            <person name="Jiang X."/>
            <person name="Kearney S.M."/>
            <person name="Perrotta A.R."/>
            <person name="Berdy B."/>
            <person name="Zhao S."/>
            <person name="Lieberman T.D."/>
            <person name="Swanson P.K."/>
            <person name="Smith M."/>
            <person name="Roesemann S."/>
            <person name="Alexander J.E."/>
            <person name="Rich S.A."/>
            <person name="Livny J."/>
            <person name="Vlamakis H."/>
            <person name="Clish C."/>
            <person name="Bullock K."/>
            <person name="Deik A."/>
            <person name="Scott J."/>
            <person name="Pierce K.A."/>
            <person name="Xavier R.J."/>
            <person name="Alm E.J."/>
        </authorList>
    </citation>
    <scope>NUCLEOTIDE SEQUENCE [LARGE SCALE GENOMIC DNA]</scope>
    <source>
        <strain evidence="3 5">BIOML-A12</strain>
    </source>
</reference>
<evidence type="ECO:0000256" key="1">
    <source>
        <dbReference type="SAM" id="Phobius"/>
    </source>
</evidence>